<keyword evidence="1" id="KW-0175">Coiled coil</keyword>
<evidence type="ECO:0008006" key="4">
    <source>
        <dbReference type="Google" id="ProtNLM"/>
    </source>
</evidence>
<dbReference type="EMBL" id="JAALLS010000011">
    <property type="protein sequence ID" value="NGP88672.1"/>
    <property type="molecule type" value="Genomic_DNA"/>
</dbReference>
<evidence type="ECO:0000313" key="2">
    <source>
        <dbReference type="EMBL" id="NGP88672.1"/>
    </source>
</evidence>
<organism evidence="2 3">
    <name type="scientific">Fodinibius halophilus</name>
    <dbReference type="NCBI Taxonomy" id="1736908"/>
    <lineage>
        <taxon>Bacteria</taxon>
        <taxon>Pseudomonadati</taxon>
        <taxon>Balneolota</taxon>
        <taxon>Balneolia</taxon>
        <taxon>Balneolales</taxon>
        <taxon>Balneolaceae</taxon>
        <taxon>Fodinibius</taxon>
    </lineage>
</organism>
<name>A0A6M1TES0_9BACT</name>
<proteinExistence type="predicted"/>
<dbReference type="AlphaFoldDB" id="A0A6M1TES0"/>
<dbReference type="RefSeq" id="WP_165268640.1">
    <property type="nucleotide sequence ID" value="NZ_JAALLS010000011.1"/>
</dbReference>
<reference evidence="2 3" key="1">
    <citation type="submission" date="2020-02" db="EMBL/GenBank/DDBJ databases">
        <title>Aliifodinibius halophilus 2W32, complete genome.</title>
        <authorList>
            <person name="Li Y."/>
            <person name="Wu S."/>
        </authorList>
    </citation>
    <scope>NUCLEOTIDE SEQUENCE [LARGE SCALE GENOMIC DNA]</scope>
    <source>
        <strain evidence="2 3">2W32</strain>
    </source>
</reference>
<keyword evidence="3" id="KW-1185">Reference proteome</keyword>
<sequence>MATREEYINKLENKLREWNTQIDELQAKANKESQDLKATLEERIEVLSKKREALKLKLNQIKDSGDKTFEDIKSDTEQLWGDVKKGISEIREIVKG</sequence>
<dbReference type="SUPFAM" id="SSF47162">
    <property type="entry name" value="Apolipoprotein"/>
    <property type="match status" value="1"/>
</dbReference>
<accession>A0A6M1TES0</accession>
<dbReference type="Gene3D" id="1.20.120.20">
    <property type="entry name" value="Apolipoprotein"/>
    <property type="match status" value="1"/>
</dbReference>
<evidence type="ECO:0000313" key="3">
    <source>
        <dbReference type="Proteomes" id="UP000479132"/>
    </source>
</evidence>
<protein>
    <recommendedName>
        <fullName evidence="4">Coiled coil domain-containing protein</fullName>
    </recommendedName>
</protein>
<dbReference type="Proteomes" id="UP000479132">
    <property type="component" value="Unassembled WGS sequence"/>
</dbReference>
<feature type="coiled-coil region" evidence="1">
    <location>
        <begin position="1"/>
        <end position="64"/>
    </location>
</feature>
<evidence type="ECO:0000256" key="1">
    <source>
        <dbReference type="SAM" id="Coils"/>
    </source>
</evidence>
<gene>
    <name evidence="2" type="ORF">G3569_09915</name>
</gene>
<comment type="caution">
    <text evidence="2">The sequence shown here is derived from an EMBL/GenBank/DDBJ whole genome shotgun (WGS) entry which is preliminary data.</text>
</comment>